<gene>
    <name evidence="1" type="ORF">Dbus_chr2Lg2003</name>
</gene>
<reference evidence="1 2" key="1">
    <citation type="submission" date="2015-08" db="EMBL/GenBank/DDBJ databases">
        <title>Ancestral chromatin configuration constrains chromatin evolution on differentiating sex chromosomes in Drosophila.</title>
        <authorList>
            <person name="Zhou Q."/>
            <person name="Bachtrog D."/>
        </authorList>
    </citation>
    <scope>NUCLEOTIDE SEQUENCE [LARGE SCALE GENOMIC DNA]</scope>
    <source>
        <tissue evidence="1">Whole larvae</tissue>
    </source>
</reference>
<dbReference type="Proteomes" id="UP000494163">
    <property type="component" value="Chromosome 2L"/>
</dbReference>
<protein>
    <submittedName>
        <fullName evidence="1">CG31820</fullName>
    </submittedName>
</protein>
<dbReference type="AlphaFoldDB" id="A0A0M5J9F8"/>
<evidence type="ECO:0000313" key="2">
    <source>
        <dbReference type="Proteomes" id="UP000494163"/>
    </source>
</evidence>
<keyword evidence="2" id="KW-1185">Reference proteome</keyword>
<proteinExistence type="predicted"/>
<sequence>MCLRKRFVCSGLWSCWPSLACDELSKLLLRPLPALRSLDMSAESMPLLRRMWLFWSVLLAH</sequence>
<organism evidence="1 2">
    <name type="scientific">Drosophila busckii</name>
    <name type="common">Fruit fly</name>
    <dbReference type="NCBI Taxonomy" id="30019"/>
    <lineage>
        <taxon>Eukaryota</taxon>
        <taxon>Metazoa</taxon>
        <taxon>Ecdysozoa</taxon>
        <taxon>Arthropoda</taxon>
        <taxon>Hexapoda</taxon>
        <taxon>Insecta</taxon>
        <taxon>Pterygota</taxon>
        <taxon>Neoptera</taxon>
        <taxon>Endopterygota</taxon>
        <taxon>Diptera</taxon>
        <taxon>Brachycera</taxon>
        <taxon>Muscomorpha</taxon>
        <taxon>Ephydroidea</taxon>
        <taxon>Drosophilidae</taxon>
        <taxon>Drosophila</taxon>
    </lineage>
</organism>
<name>A0A0M5J9F8_DROBS</name>
<evidence type="ECO:0000313" key="1">
    <source>
        <dbReference type="EMBL" id="ALC39918.1"/>
    </source>
</evidence>
<accession>A0A0M5J9F8</accession>
<dbReference type="EMBL" id="CP012523">
    <property type="protein sequence ID" value="ALC39918.1"/>
    <property type="molecule type" value="Genomic_DNA"/>
</dbReference>